<dbReference type="PANTHER" id="PTHR41523">
    <property type="entry name" value="TWO-COMPONENT SYSTEM SENSOR PROTEIN"/>
    <property type="match status" value="1"/>
</dbReference>
<keyword evidence="10" id="KW-0677">Repeat</keyword>
<feature type="domain" description="PAC" evidence="18">
    <location>
        <begin position="199"/>
        <end position="251"/>
    </location>
</feature>
<evidence type="ECO:0000256" key="6">
    <source>
        <dbReference type="ARBA" id="ARBA00022606"/>
    </source>
</evidence>
<keyword evidence="16" id="KW-0675">Receptor</keyword>
<gene>
    <name evidence="19" type="ORF">A4A58_23940</name>
</gene>
<dbReference type="SUPFAM" id="SSF55785">
    <property type="entry name" value="PYP-like sensor domain (PAS domain)"/>
    <property type="match status" value="2"/>
</dbReference>
<dbReference type="InterPro" id="IPR013656">
    <property type="entry name" value="PAS_4"/>
</dbReference>
<evidence type="ECO:0000256" key="12">
    <source>
        <dbReference type="ARBA" id="ARBA00022777"/>
    </source>
</evidence>
<dbReference type="Gene3D" id="3.30.565.10">
    <property type="entry name" value="Histidine kinase-like ATPase, C-terminal domain"/>
    <property type="match status" value="1"/>
</dbReference>
<keyword evidence="8" id="KW-0288">FMN</keyword>
<dbReference type="InterPro" id="IPR013655">
    <property type="entry name" value="PAS_fold_3"/>
</dbReference>
<dbReference type="NCBIfam" id="TIGR00229">
    <property type="entry name" value="sensory_box"/>
    <property type="match status" value="1"/>
</dbReference>
<evidence type="ECO:0000313" key="20">
    <source>
        <dbReference type="Proteomes" id="UP000076574"/>
    </source>
</evidence>
<evidence type="ECO:0000313" key="19">
    <source>
        <dbReference type="EMBL" id="KZD24197.1"/>
    </source>
</evidence>
<keyword evidence="4" id="KW-0600">Photoreceptor protein</keyword>
<keyword evidence="9" id="KW-0808">Transferase</keyword>
<dbReference type="InterPro" id="IPR036890">
    <property type="entry name" value="HATPase_C_sf"/>
</dbReference>
<dbReference type="CDD" id="cd00130">
    <property type="entry name" value="PAS"/>
    <property type="match status" value="1"/>
</dbReference>
<dbReference type="EMBL" id="LVYV01000005">
    <property type="protein sequence ID" value="KZD24197.1"/>
    <property type="molecule type" value="Genomic_DNA"/>
</dbReference>
<sequence length="450" mass="48966">MRSLLAASGDCIKVLDFDGNLIFMTEGGQRIMEVTDFGAIMGCPWPDFWQDQGNIDAKAAVKAAQDGGTGHFQGFATTMAGTPKWWDVTVTAIPGPDGKPHQLLSVSRDITASRAVDVALHASEKQLRLALDAAGTGTWDFDPRTGVLQWDRRCYELFGLAFDKPISFDVFLQGLHPDDRDITEKACLDAMKLDGPQAYDIEYRTIGLDDGIERWCSAKGRAEFENGEVSRFIGTIRDVGKLKRAETQQQLLTRELEHRMKNTMAMVGAIASQTFRTAATKEDARTIFDARLAALNQAHDILTQSNWTSASMPTVIDGALTPHRTGEGRIRVSGPEVELTAKQAMSLSLALHELATNAAKYGALSVPDGTIDIDWACHTGSDGPALGFAWRESGGPVVAPPTRRGFGSRLIEGTLSADFGSSVKIEFLPEGLTCRFETRLTDLASVPDER</sequence>
<keyword evidence="12" id="KW-0418">Kinase</keyword>
<dbReference type="Pfam" id="PF07536">
    <property type="entry name" value="HWE_HK"/>
    <property type="match status" value="1"/>
</dbReference>
<keyword evidence="5" id="KW-0597">Phosphoprotein</keyword>
<dbReference type="Pfam" id="PF08447">
    <property type="entry name" value="PAS_3"/>
    <property type="match status" value="1"/>
</dbReference>
<evidence type="ECO:0000256" key="4">
    <source>
        <dbReference type="ARBA" id="ARBA00022543"/>
    </source>
</evidence>
<keyword evidence="6" id="KW-0716">Sensory transduction</keyword>
<evidence type="ECO:0000256" key="11">
    <source>
        <dbReference type="ARBA" id="ARBA00022741"/>
    </source>
</evidence>
<evidence type="ECO:0000256" key="14">
    <source>
        <dbReference type="ARBA" id="ARBA00022991"/>
    </source>
</evidence>
<evidence type="ECO:0000256" key="8">
    <source>
        <dbReference type="ARBA" id="ARBA00022643"/>
    </source>
</evidence>
<dbReference type="InterPro" id="IPR011102">
    <property type="entry name" value="Sig_transdc_His_kinase_HWE"/>
</dbReference>
<reference evidence="19 20" key="1">
    <citation type="submission" date="2016-03" db="EMBL/GenBank/DDBJ databases">
        <title>Microsymbionts genomes from the relict species Vavilovia formosa (Stev.) Fed.</title>
        <authorList>
            <person name="Kopat V."/>
            <person name="Chirak E."/>
            <person name="Kimeklis A."/>
            <person name="Andronov E."/>
        </authorList>
    </citation>
    <scope>NUCLEOTIDE SEQUENCE [LARGE SCALE GENOMIC DNA]</scope>
    <source>
        <strain evidence="19 20">Vaf07</strain>
    </source>
</reference>
<comment type="catalytic activity">
    <reaction evidence="1">
        <text>ATP + protein L-histidine = ADP + protein N-phospho-L-histidine.</text>
        <dbReference type="EC" id="2.7.13.3"/>
    </reaction>
</comment>
<evidence type="ECO:0000256" key="16">
    <source>
        <dbReference type="ARBA" id="ARBA00023170"/>
    </source>
</evidence>
<evidence type="ECO:0000256" key="7">
    <source>
        <dbReference type="ARBA" id="ARBA00022630"/>
    </source>
</evidence>
<dbReference type="InterPro" id="IPR000700">
    <property type="entry name" value="PAS-assoc_C"/>
</dbReference>
<dbReference type="InterPro" id="IPR001610">
    <property type="entry name" value="PAC"/>
</dbReference>
<dbReference type="SMART" id="SM00086">
    <property type="entry name" value="PAC"/>
    <property type="match status" value="2"/>
</dbReference>
<proteinExistence type="predicted"/>
<dbReference type="Gene3D" id="3.30.450.20">
    <property type="entry name" value="PAS domain"/>
    <property type="match status" value="2"/>
</dbReference>
<evidence type="ECO:0000256" key="13">
    <source>
        <dbReference type="ARBA" id="ARBA00022840"/>
    </source>
</evidence>
<dbReference type="InterPro" id="IPR000014">
    <property type="entry name" value="PAS"/>
</dbReference>
<evidence type="ECO:0000256" key="2">
    <source>
        <dbReference type="ARBA" id="ARBA00012438"/>
    </source>
</evidence>
<evidence type="ECO:0000256" key="15">
    <source>
        <dbReference type="ARBA" id="ARBA00023026"/>
    </source>
</evidence>
<dbReference type="GO" id="GO:0004673">
    <property type="term" value="F:protein histidine kinase activity"/>
    <property type="evidence" value="ECO:0007669"/>
    <property type="project" value="UniProtKB-EC"/>
</dbReference>
<dbReference type="InterPro" id="IPR035965">
    <property type="entry name" value="PAS-like_dom_sf"/>
</dbReference>
<comment type="caution">
    <text evidence="19">The sequence shown here is derived from an EMBL/GenBank/DDBJ whole genome shotgun (WGS) entry which is preliminary data.</text>
</comment>
<dbReference type="GO" id="GO:0005524">
    <property type="term" value="F:ATP binding"/>
    <property type="evidence" value="ECO:0007669"/>
    <property type="project" value="UniProtKB-KW"/>
</dbReference>
<dbReference type="PROSITE" id="PS50112">
    <property type="entry name" value="PAS"/>
    <property type="match status" value="1"/>
</dbReference>
<evidence type="ECO:0000256" key="1">
    <source>
        <dbReference type="ARBA" id="ARBA00000085"/>
    </source>
</evidence>
<keyword evidence="11" id="KW-0547">Nucleotide-binding</keyword>
<keyword evidence="14" id="KW-0157">Chromophore</keyword>
<evidence type="ECO:0000259" key="17">
    <source>
        <dbReference type="PROSITE" id="PS50112"/>
    </source>
</evidence>
<dbReference type="AlphaFoldDB" id="A0A164A3A0"/>
<keyword evidence="15" id="KW-0843">Virulence</keyword>
<evidence type="ECO:0000256" key="10">
    <source>
        <dbReference type="ARBA" id="ARBA00022737"/>
    </source>
</evidence>
<name>A0A164A3A0_9BRAD</name>
<dbReference type="SMART" id="SM00091">
    <property type="entry name" value="PAS"/>
    <property type="match status" value="1"/>
</dbReference>
<organism evidence="19 20">
    <name type="scientific">Tardiphaga robiniae</name>
    <dbReference type="NCBI Taxonomy" id="943830"/>
    <lineage>
        <taxon>Bacteria</taxon>
        <taxon>Pseudomonadati</taxon>
        <taxon>Pseudomonadota</taxon>
        <taxon>Alphaproteobacteria</taxon>
        <taxon>Hyphomicrobiales</taxon>
        <taxon>Nitrobacteraceae</taxon>
        <taxon>Tardiphaga</taxon>
    </lineage>
</organism>
<evidence type="ECO:0000256" key="3">
    <source>
        <dbReference type="ARBA" id="ARBA00021740"/>
    </source>
</evidence>
<dbReference type="PANTHER" id="PTHR41523:SF7">
    <property type="entry name" value="HISTIDINE KINASE"/>
    <property type="match status" value="1"/>
</dbReference>
<evidence type="ECO:0000259" key="18">
    <source>
        <dbReference type="PROSITE" id="PS50113"/>
    </source>
</evidence>
<dbReference type="EC" id="2.7.13.3" evidence="2"/>
<keyword evidence="20" id="KW-1185">Reference proteome</keyword>
<keyword evidence="13" id="KW-0067">ATP-binding</keyword>
<protein>
    <recommendedName>
        <fullName evidence="3">Blue-light-activated histidine kinase</fullName>
        <ecNumber evidence="2">2.7.13.3</ecNumber>
    </recommendedName>
</protein>
<dbReference type="Proteomes" id="UP000076574">
    <property type="component" value="Unassembled WGS sequence"/>
</dbReference>
<evidence type="ECO:0000256" key="9">
    <source>
        <dbReference type="ARBA" id="ARBA00022679"/>
    </source>
</evidence>
<dbReference type="Pfam" id="PF08448">
    <property type="entry name" value="PAS_4"/>
    <property type="match status" value="1"/>
</dbReference>
<keyword evidence="7" id="KW-0285">Flavoprotein</keyword>
<dbReference type="STRING" id="943830.A4A58_23940"/>
<dbReference type="GO" id="GO:0009881">
    <property type="term" value="F:photoreceptor activity"/>
    <property type="evidence" value="ECO:0007669"/>
    <property type="project" value="UniProtKB-KW"/>
</dbReference>
<feature type="domain" description="PAS" evidence="17">
    <location>
        <begin position="123"/>
        <end position="194"/>
    </location>
</feature>
<dbReference type="SMART" id="SM00911">
    <property type="entry name" value="HWE_HK"/>
    <property type="match status" value="1"/>
</dbReference>
<dbReference type="PROSITE" id="PS50113">
    <property type="entry name" value="PAC"/>
    <property type="match status" value="1"/>
</dbReference>
<accession>A0A164A3A0</accession>
<evidence type="ECO:0000256" key="5">
    <source>
        <dbReference type="ARBA" id="ARBA00022553"/>
    </source>
</evidence>